<reference evidence="2" key="2">
    <citation type="submission" date="2020-02" db="EMBL/GenBank/DDBJ databases">
        <authorList>
            <consortium name="NCBI Pathogen Detection Project"/>
        </authorList>
    </citation>
    <scope>NUCLEOTIDE SEQUENCE</scope>
    <source>
        <strain evidence="1">MA.BD-OM-2007-08-002990</strain>
        <strain evidence="2">MA.BD-PM-2007-01-000703</strain>
    </source>
</reference>
<dbReference type="InterPro" id="IPR025317">
    <property type="entry name" value="DUF4222"/>
</dbReference>
<dbReference type="EMBL" id="DAAVKQ010000002">
    <property type="protein sequence ID" value="HAF5258421.1"/>
    <property type="molecule type" value="Genomic_DNA"/>
</dbReference>
<protein>
    <submittedName>
        <fullName evidence="2">DUF4222 domain-containing protein</fullName>
    </submittedName>
</protein>
<name>A0A748WZI8_SALER</name>
<dbReference type="EMBL" id="DAAUZY010000001">
    <property type="protein sequence ID" value="HAF3780585.1"/>
    <property type="molecule type" value="Genomic_DNA"/>
</dbReference>
<organism evidence="2">
    <name type="scientific">Salmonella enterica</name>
    <name type="common">Salmonella choleraesuis</name>
    <dbReference type="NCBI Taxonomy" id="28901"/>
    <lineage>
        <taxon>Bacteria</taxon>
        <taxon>Pseudomonadati</taxon>
        <taxon>Pseudomonadota</taxon>
        <taxon>Gammaproteobacteria</taxon>
        <taxon>Enterobacterales</taxon>
        <taxon>Enterobacteriaceae</taxon>
        <taxon>Salmonella</taxon>
    </lineage>
</organism>
<gene>
    <name evidence="2" type="ORF">G8C28_000979</name>
    <name evidence="1" type="ORF">G8C30_000311</name>
</gene>
<reference evidence="2" key="1">
    <citation type="journal article" date="2018" name="Genome Biol.">
        <title>SKESA: strategic k-mer extension for scrupulous assemblies.</title>
        <authorList>
            <person name="Souvorov A."/>
            <person name="Agarwala R."/>
            <person name="Lipman D.J."/>
        </authorList>
    </citation>
    <scope>NUCLEOTIDE SEQUENCE</scope>
    <source>
        <strain evidence="1">MA.BD-OM-2007-08-002990</strain>
        <strain evidence="2">MA.BD-PM-2007-01-000703</strain>
    </source>
</reference>
<dbReference type="Pfam" id="PF13973">
    <property type="entry name" value="DUF4222"/>
    <property type="match status" value="1"/>
</dbReference>
<sequence>MSDDIFIPGQQYLDDHGTRVTVTGTEENRVIFIREGYHPPCMRPLYNFMSKFHLIQNPPLLHHILRLKVNDTPLEPLSVSNNPGPLRIYFVALSQAKGISAKSCVSFTRLNPRSSR</sequence>
<accession>A0A748WZI8</accession>
<evidence type="ECO:0000313" key="2">
    <source>
        <dbReference type="EMBL" id="HAF5258421.1"/>
    </source>
</evidence>
<evidence type="ECO:0000313" key="1">
    <source>
        <dbReference type="EMBL" id="HAF3780585.1"/>
    </source>
</evidence>
<dbReference type="AlphaFoldDB" id="A0A748WZI8"/>
<proteinExistence type="predicted"/>
<comment type="caution">
    <text evidence="2">The sequence shown here is derived from an EMBL/GenBank/DDBJ whole genome shotgun (WGS) entry which is preliminary data.</text>
</comment>